<organism evidence="2 3">
    <name type="scientific">Coptis chinensis</name>
    <dbReference type="NCBI Taxonomy" id="261450"/>
    <lineage>
        <taxon>Eukaryota</taxon>
        <taxon>Viridiplantae</taxon>
        <taxon>Streptophyta</taxon>
        <taxon>Embryophyta</taxon>
        <taxon>Tracheophyta</taxon>
        <taxon>Spermatophyta</taxon>
        <taxon>Magnoliopsida</taxon>
        <taxon>Ranunculales</taxon>
        <taxon>Ranunculaceae</taxon>
        <taxon>Coptidoideae</taxon>
        <taxon>Coptis</taxon>
    </lineage>
</organism>
<dbReference type="OrthoDB" id="10250354at2759"/>
<comment type="caution">
    <text evidence="2">The sequence shown here is derived from an EMBL/GenBank/DDBJ whole genome shotgun (WGS) entry which is preliminary data.</text>
</comment>
<dbReference type="PANTHER" id="PTHR47374:SF2">
    <property type="entry name" value="OS01G0927400 PROTEIN"/>
    <property type="match status" value="1"/>
</dbReference>
<dbReference type="InterPro" id="IPR024593">
    <property type="entry name" value="DUF3444"/>
</dbReference>
<dbReference type="AlphaFoldDB" id="A0A835HF19"/>
<dbReference type="EMBL" id="JADFTS010000007">
    <property type="protein sequence ID" value="KAF9596943.1"/>
    <property type="molecule type" value="Genomic_DNA"/>
</dbReference>
<sequence>MLVCSIDAYKYICYVFLQVLSLLRSFCVHRVRERLGFVEMFGMQNRRRRGSRMSWHHPNSQFQAIGTSNQSSCHKPRRKRRLSNEGFGRLSLFQIPPACASIINQLNRELGHTSEVETMECKYALYSVWALSDNIDGMPRLYARIHRIIREELEIEVALLEPLTAAHEEKQWVVDKNLPMVCGIFKEMNSKTIVKVTAFSHKVTSKAPRWPLYDIFPHRGEIWALFKDWELNWTLHDLNSHTQYEIVEVLSDKPDCTIVVSLVRVEGFEAVFQRQVQVQEKSRRFSQKNCCSSLIVFQLPKSKVEERDGVPSGLWMLESLANQHYSLSYFKLLPG</sequence>
<keyword evidence="3" id="KW-1185">Reference proteome</keyword>
<proteinExistence type="predicted"/>
<feature type="domain" description="DUF3444" evidence="1">
    <location>
        <begin position="125"/>
        <end position="290"/>
    </location>
</feature>
<reference evidence="2 3" key="1">
    <citation type="submission" date="2020-10" db="EMBL/GenBank/DDBJ databases">
        <title>The Coptis chinensis genome and diversification of protoberbering-type alkaloids.</title>
        <authorList>
            <person name="Wang B."/>
            <person name="Shu S."/>
            <person name="Song C."/>
            <person name="Liu Y."/>
        </authorList>
    </citation>
    <scope>NUCLEOTIDE SEQUENCE [LARGE SCALE GENOMIC DNA]</scope>
    <source>
        <strain evidence="2">HL-2020</strain>
        <tissue evidence="2">Leaf</tissue>
    </source>
</reference>
<evidence type="ECO:0000259" key="1">
    <source>
        <dbReference type="Pfam" id="PF11926"/>
    </source>
</evidence>
<dbReference type="Proteomes" id="UP000631114">
    <property type="component" value="Unassembled WGS sequence"/>
</dbReference>
<evidence type="ECO:0000313" key="2">
    <source>
        <dbReference type="EMBL" id="KAF9596943.1"/>
    </source>
</evidence>
<accession>A0A835HF19</accession>
<gene>
    <name evidence="2" type="ORF">IFM89_014522</name>
</gene>
<dbReference type="PANTHER" id="PTHR47374">
    <property type="entry name" value="ENDOSOME ANTIGEN-LIKE PROTEIN, PUTATIVE (DUF3444)-RELATED"/>
    <property type="match status" value="1"/>
</dbReference>
<evidence type="ECO:0000313" key="3">
    <source>
        <dbReference type="Proteomes" id="UP000631114"/>
    </source>
</evidence>
<protein>
    <recommendedName>
        <fullName evidence="1">DUF3444 domain-containing protein</fullName>
    </recommendedName>
</protein>
<dbReference type="Pfam" id="PF11926">
    <property type="entry name" value="DUF3444"/>
    <property type="match status" value="1"/>
</dbReference>
<name>A0A835HF19_9MAGN</name>